<sequence>MWMEAGLPADGQNTRAQARPATGIVHLGLGAFFRAFGCVYIADAMAASGGNWGIVGVSLRSPDTRDALRASDWSYTSVSLAPEGDKLREIAVLNDVLVAPENPKAVIAAMADPAVKIVTLTVTEKGYCHNPATGALNLDHPDIRHDLAYDLPVSAPGYLVCALAARHVAGVAPFTVLTCDNLPENGKLVRGLVLELAARIDPALANWIATEGRFPSTMVDRITPATTGADIARIATLTGVADAAPVMHESFSQWAVEDNFVNGVRPDLEAAGVEMVRDVTAHEHMKLRMLNGTHSALAYAGYLAGHDTIADTMADPVFADYARALWAEIMPTVTAPESVSLTAYAEALFDRYANPAIRHRTWQIAMDGSQKLPQRILGTLHENLAEGRKADGLCVALAAWMRYVSGTDEAGQPIDVRDPLADRLRNLAAGQDTPADVVTAILSVEDIFPADLADQLRGPVSKAAEKIWSNGVRTTVQGVT</sequence>
<dbReference type="PRINTS" id="PR00084">
    <property type="entry name" value="MTLDHDRGNASE"/>
</dbReference>
<feature type="domain" description="Mannitol dehydrogenase C-terminal" evidence="3">
    <location>
        <begin position="278"/>
        <end position="466"/>
    </location>
</feature>
<protein>
    <submittedName>
        <fullName evidence="4">D-mannonate oxidoreductase UxuB</fullName>
        <ecNumber evidence="4">1.1.1.57</ecNumber>
    </submittedName>
</protein>
<dbReference type="Gene3D" id="1.10.1040.10">
    <property type="entry name" value="N-(1-d-carboxylethyl)-l-norvaline Dehydrogenase, domain 2"/>
    <property type="match status" value="1"/>
</dbReference>
<dbReference type="PANTHER" id="PTHR43362">
    <property type="entry name" value="MANNITOL DEHYDROGENASE DSF1-RELATED"/>
    <property type="match status" value="1"/>
</dbReference>
<dbReference type="InterPro" id="IPR013131">
    <property type="entry name" value="Mannitol_DH_N"/>
</dbReference>
<name>M9QZJ6_9RHOB</name>
<dbReference type="eggNOG" id="COG0246">
    <property type="taxonomic scope" value="Bacteria"/>
</dbReference>
<dbReference type="GO" id="GO:0008866">
    <property type="term" value="F:fructuronate reductase activity"/>
    <property type="evidence" value="ECO:0007669"/>
    <property type="project" value="UniProtKB-EC"/>
</dbReference>
<gene>
    <name evidence="4" type="primary">uxuB</name>
    <name evidence="4" type="ORF">OAN307_c00380</name>
</gene>
<dbReference type="EC" id="1.1.1.57" evidence="4"/>
<dbReference type="STRING" id="391626.OAN307_c00380"/>
<dbReference type="AlphaFoldDB" id="M9QZJ6"/>
<evidence type="ECO:0000313" key="4">
    <source>
        <dbReference type="EMBL" id="AGI65814.1"/>
    </source>
</evidence>
<evidence type="ECO:0000259" key="3">
    <source>
        <dbReference type="Pfam" id="PF08125"/>
    </source>
</evidence>
<dbReference type="Gene3D" id="3.40.50.720">
    <property type="entry name" value="NAD(P)-binding Rossmann-like Domain"/>
    <property type="match status" value="1"/>
</dbReference>
<dbReference type="HOGENOM" id="CLU_027324_0_1_5"/>
<dbReference type="InterPro" id="IPR013118">
    <property type="entry name" value="Mannitol_DH_C"/>
</dbReference>
<dbReference type="InterPro" id="IPR050988">
    <property type="entry name" value="Mannitol_DH/Oxidoreductase"/>
</dbReference>
<keyword evidence="1 4" id="KW-0560">Oxidoreductase</keyword>
<dbReference type="InterPro" id="IPR036291">
    <property type="entry name" value="NAD(P)-bd_dom_sf"/>
</dbReference>
<dbReference type="Pfam" id="PF08125">
    <property type="entry name" value="Mannitol_dh_C"/>
    <property type="match status" value="1"/>
</dbReference>
<dbReference type="InterPro" id="IPR000669">
    <property type="entry name" value="Mannitol_DH"/>
</dbReference>
<proteinExistence type="predicted"/>
<dbReference type="PANTHER" id="PTHR43362:SF1">
    <property type="entry name" value="MANNITOL DEHYDROGENASE 2-RELATED"/>
    <property type="match status" value="1"/>
</dbReference>
<dbReference type="Pfam" id="PF01232">
    <property type="entry name" value="Mannitol_dh"/>
    <property type="match status" value="1"/>
</dbReference>
<dbReference type="SUPFAM" id="SSF48179">
    <property type="entry name" value="6-phosphogluconate dehydrogenase C-terminal domain-like"/>
    <property type="match status" value="1"/>
</dbReference>
<dbReference type="InterPro" id="IPR013328">
    <property type="entry name" value="6PGD_dom2"/>
</dbReference>
<keyword evidence="5" id="KW-1185">Reference proteome</keyword>
<dbReference type="SUPFAM" id="SSF51735">
    <property type="entry name" value="NAD(P)-binding Rossmann-fold domains"/>
    <property type="match status" value="1"/>
</dbReference>
<accession>M9QZJ6</accession>
<evidence type="ECO:0000256" key="1">
    <source>
        <dbReference type="ARBA" id="ARBA00023002"/>
    </source>
</evidence>
<dbReference type="KEGG" id="oat:OAN307_c00380"/>
<evidence type="ECO:0000259" key="2">
    <source>
        <dbReference type="Pfam" id="PF01232"/>
    </source>
</evidence>
<dbReference type="Proteomes" id="UP000005307">
    <property type="component" value="Chromosome"/>
</dbReference>
<feature type="domain" description="Mannitol dehydrogenase N-terminal" evidence="2">
    <location>
        <begin position="23"/>
        <end position="268"/>
    </location>
</feature>
<evidence type="ECO:0000313" key="5">
    <source>
        <dbReference type="Proteomes" id="UP000005307"/>
    </source>
</evidence>
<organism evidence="4 5">
    <name type="scientific">Octadecabacter antarcticus 307</name>
    <dbReference type="NCBI Taxonomy" id="391626"/>
    <lineage>
        <taxon>Bacteria</taxon>
        <taxon>Pseudomonadati</taxon>
        <taxon>Pseudomonadota</taxon>
        <taxon>Alphaproteobacteria</taxon>
        <taxon>Rhodobacterales</taxon>
        <taxon>Roseobacteraceae</taxon>
        <taxon>Octadecabacter</taxon>
    </lineage>
</organism>
<dbReference type="EMBL" id="CP003740">
    <property type="protein sequence ID" value="AGI65814.1"/>
    <property type="molecule type" value="Genomic_DNA"/>
</dbReference>
<dbReference type="InterPro" id="IPR008927">
    <property type="entry name" value="6-PGluconate_DH-like_C_sf"/>
</dbReference>
<reference evidence="4 5" key="1">
    <citation type="journal article" date="2013" name="PLoS ONE">
        <title>Poles Apart: Arctic and Antarctic Octadecabacter strains Share High Genome Plasticity and a New Type of Xanthorhodopsin.</title>
        <authorList>
            <person name="Vollmers J."/>
            <person name="Voget S."/>
            <person name="Dietrich S."/>
            <person name="Gollnow K."/>
            <person name="Smits M."/>
            <person name="Meyer K."/>
            <person name="Brinkhoff T."/>
            <person name="Simon M."/>
            <person name="Daniel R."/>
        </authorList>
    </citation>
    <scope>NUCLEOTIDE SEQUENCE [LARGE SCALE GENOMIC DNA]</scope>
    <source>
        <strain evidence="4 5">307</strain>
    </source>
</reference>